<feature type="binding site" evidence="24">
    <location>
        <begin position="193"/>
        <end position="195"/>
    </location>
    <ligand>
        <name>ATP</name>
        <dbReference type="ChEBI" id="CHEBI:30616"/>
    </ligand>
</feature>
<comment type="function">
    <text evidence="2 22">Cell wall formation.</text>
</comment>
<evidence type="ECO:0000256" key="10">
    <source>
        <dbReference type="ARBA" id="ARBA00022741"/>
    </source>
</evidence>
<evidence type="ECO:0000256" key="22">
    <source>
        <dbReference type="HAMAP-Rule" id="MF_00047"/>
    </source>
</evidence>
<dbReference type="HAMAP" id="MF_00047">
    <property type="entry name" value="Dala_Dala_lig"/>
    <property type="match status" value="1"/>
</dbReference>
<dbReference type="EC" id="6.3.2.4" evidence="6 22"/>
<keyword evidence="9 25" id="KW-0479">Metal-binding</keyword>
<comment type="cofactor">
    <cofactor evidence="25">
        <name>Mg(2+)</name>
        <dbReference type="ChEBI" id="CHEBI:18420"/>
    </cofactor>
    <cofactor evidence="25">
        <name>Mn(2+)</name>
        <dbReference type="ChEBI" id="CHEBI:29035"/>
    </cofactor>
    <text evidence="25">Binds 2 magnesium or manganese ions per subunit.</text>
</comment>
<dbReference type="GO" id="GO:0005829">
    <property type="term" value="C:cytosol"/>
    <property type="evidence" value="ECO:0007669"/>
    <property type="project" value="TreeGrafter"/>
</dbReference>
<evidence type="ECO:0000256" key="7">
    <source>
        <dbReference type="ARBA" id="ARBA00022490"/>
    </source>
</evidence>
<dbReference type="Proteomes" id="UP000012015">
    <property type="component" value="Unassembled WGS sequence"/>
</dbReference>
<organism evidence="28 29">
    <name type="scientific">Paeniglutamicibacter gangotriensis Lz1y</name>
    <dbReference type="NCBI Taxonomy" id="1276920"/>
    <lineage>
        <taxon>Bacteria</taxon>
        <taxon>Bacillati</taxon>
        <taxon>Actinomycetota</taxon>
        <taxon>Actinomycetes</taxon>
        <taxon>Micrococcales</taxon>
        <taxon>Micrococcaceae</taxon>
        <taxon>Paeniglutamicibacter</taxon>
    </lineage>
</organism>
<sequence length="374" mass="40267">MSQTNTHKPRVMILFGGRSSEHSVSCVTAAGVLEAIDREKYEVVPVGITRDGAWTLVDQDVATWSLANSQKPEVIAGKEILRLTGEPGSHELLASDPAHVVRSLGDIDLVFPLLHGPFGEDGSLQGMLEMVDVPYVGSGIAASAIGMDKHFMKVVFEAAGFEVGPYVVIQDKAWERDQEACLKSVDGLEYPLFVKPARAGSSVGISRVDSPDTLAAAIEAARVHDPKVIVEAGIVGREIECGVLEGRGSLPPRASMPGEIVVDNADHTFYDFEAKYVDGAAAQLSCPAALEASASEKVRELAAEAFDAVNAEGLSRVDFFYTPEGKWIINEINTMPGFTPSSMYPHMWSRTGLDYASLIDELIHLGLNRKTGLR</sequence>
<evidence type="ECO:0000313" key="28">
    <source>
        <dbReference type="EMBL" id="EMQ99957.1"/>
    </source>
</evidence>
<evidence type="ECO:0000256" key="24">
    <source>
        <dbReference type="PIRSR" id="PIRSR039102-2"/>
    </source>
</evidence>
<evidence type="ECO:0000256" key="16">
    <source>
        <dbReference type="ARBA" id="ARBA00023316"/>
    </source>
</evidence>
<dbReference type="PANTHER" id="PTHR23132">
    <property type="entry name" value="D-ALANINE--D-ALANINE LIGASE"/>
    <property type="match status" value="1"/>
</dbReference>
<evidence type="ECO:0000256" key="17">
    <source>
        <dbReference type="ARBA" id="ARBA00047614"/>
    </source>
</evidence>
<dbReference type="AlphaFoldDB" id="M7MU53"/>
<dbReference type="PANTHER" id="PTHR23132:SF25">
    <property type="entry name" value="D-ALANINE--D-ALANINE LIGASE A"/>
    <property type="match status" value="1"/>
</dbReference>
<feature type="active site" evidence="23">
    <location>
        <position position="201"/>
    </location>
</feature>
<dbReference type="Gene3D" id="3.30.470.20">
    <property type="entry name" value="ATP-grasp fold, B domain"/>
    <property type="match status" value="1"/>
</dbReference>
<dbReference type="GO" id="GO:0005524">
    <property type="term" value="F:ATP binding"/>
    <property type="evidence" value="ECO:0007669"/>
    <property type="project" value="UniProtKB-UniRule"/>
</dbReference>
<feature type="active site" evidence="23">
    <location>
        <position position="21"/>
    </location>
</feature>
<dbReference type="GO" id="GO:0071555">
    <property type="term" value="P:cell wall organization"/>
    <property type="evidence" value="ECO:0007669"/>
    <property type="project" value="UniProtKB-KW"/>
</dbReference>
<comment type="subcellular location">
    <subcellularLocation>
        <location evidence="3 22">Cytoplasm</location>
    </subcellularLocation>
</comment>
<dbReference type="InterPro" id="IPR005905">
    <property type="entry name" value="D_ala_D_ala"/>
</dbReference>
<comment type="pathway">
    <text evidence="4 22">Cell wall biogenesis; peptidoglycan biosynthesis.</text>
</comment>
<feature type="domain" description="ATP-grasp" evidence="27">
    <location>
        <begin position="153"/>
        <end position="364"/>
    </location>
</feature>
<keyword evidence="8 22" id="KW-0436">Ligase</keyword>
<keyword evidence="10 24" id="KW-0547">Nucleotide-binding</keyword>
<comment type="similarity">
    <text evidence="5 22">Belongs to the D-alanine--D-alanine ligase family.</text>
</comment>
<dbReference type="GO" id="GO:0009252">
    <property type="term" value="P:peptidoglycan biosynthetic process"/>
    <property type="evidence" value="ECO:0007669"/>
    <property type="project" value="UniProtKB-UniRule"/>
</dbReference>
<dbReference type="GO" id="GO:0008716">
    <property type="term" value="F:D-alanine-D-alanine ligase activity"/>
    <property type="evidence" value="ECO:0007669"/>
    <property type="project" value="UniProtKB-UniRule"/>
</dbReference>
<feature type="binding site" evidence="25">
    <location>
        <position position="331"/>
    </location>
    <ligand>
        <name>Mg(2+)</name>
        <dbReference type="ChEBI" id="CHEBI:18420"/>
        <label>2</label>
    </ligand>
</feature>
<comment type="pathway">
    <text evidence="18">Glycan biosynthesis.</text>
</comment>
<feature type="binding site" evidence="24">
    <location>
        <begin position="330"/>
        <end position="331"/>
    </location>
    <ligand>
        <name>ATP</name>
        <dbReference type="ChEBI" id="CHEBI:30616"/>
    </ligand>
</feature>
<keyword evidence="11 26" id="KW-0067">ATP-binding</keyword>
<accession>M7MU53</accession>
<evidence type="ECO:0000256" key="9">
    <source>
        <dbReference type="ARBA" id="ARBA00022723"/>
    </source>
</evidence>
<evidence type="ECO:0000256" key="12">
    <source>
        <dbReference type="ARBA" id="ARBA00022842"/>
    </source>
</evidence>
<feature type="binding site" evidence="25">
    <location>
        <position position="318"/>
    </location>
    <ligand>
        <name>Mg(2+)</name>
        <dbReference type="ChEBI" id="CHEBI:18420"/>
        <label>1</label>
    </ligand>
</feature>
<evidence type="ECO:0000313" key="29">
    <source>
        <dbReference type="Proteomes" id="UP000012015"/>
    </source>
</evidence>
<evidence type="ECO:0000256" key="11">
    <source>
        <dbReference type="ARBA" id="ARBA00022840"/>
    </source>
</evidence>
<dbReference type="Gene3D" id="3.40.50.20">
    <property type="match status" value="1"/>
</dbReference>
<dbReference type="FunFam" id="3.30.470.20:FF:000008">
    <property type="entry name" value="D-alanine--D-alanine ligase"/>
    <property type="match status" value="1"/>
</dbReference>
<evidence type="ECO:0000259" key="27">
    <source>
        <dbReference type="PROSITE" id="PS50975"/>
    </source>
</evidence>
<keyword evidence="29" id="KW-1185">Reference proteome</keyword>
<dbReference type="FunFam" id="3.30.1490.20:FF:000007">
    <property type="entry name" value="D-alanine--D-alanine ligase"/>
    <property type="match status" value="1"/>
</dbReference>
<keyword evidence="14 22" id="KW-0573">Peptidoglycan synthesis</keyword>
<feature type="binding site" evidence="24">
    <location>
        <position position="149"/>
    </location>
    <ligand>
        <name>ATP</name>
        <dbReference type="ChEBI" id="CHEBI:30616"/>
    </ligand>
</feature>
<feature type="binding site" evidence="24">
    <location>
        <begin position="231"/>
        <end position="238"/>
    </location>
    <ligand>
        <name>ATP</name>
        <dbReference type="ChEBI" id="CHEBI:30616"/>
    </ligand>
</feature>
<dbReference type="InterPro" id="IPR016185">
    <property type="entry name" value="PreATP-grasp_dom_sf"/>
</dbReference>
<proteinExistence type="inferred from homology"/>
<keyword evidence="7 22" id="KW-0963">Cytoplasm</keyword>
<evidence type="ECO:0000256" key="26">
    <source>
        <dbReference type="PROSITE-ProRule" id="PRU00409"/>
    </source>
</evidence>
<evidence type="ECO:0000256" key="18">
    <source>
        <dbReference type="ARBA" id="ARBA00060592"/>
    </source>
</evidence>
<evidence type="ECO:0000256" key="15">
    <source>
        <dbReference type="ARBA" id="ARBA00023211"/>
    </source>
</evidence>
<dbReference type="Pfam" id="PF01820">
    <property type="entry name" value="Dala_Dala_lig_N"/>
    <property type="match status" value="1"/>
</dbReference>
<dbReference type="InterPro" id="IPR011761">
    <property type="entry name" value="ATP-grasp"/>
</dbReference>
<dbReference type="InterPro" id="IPR011127">
    <property type="entry name" value="Dala_Dala_lig_N"/>
</dbReference>
<feature type="active site" evidence="23">
    <location>
        <position position="342"/>
    </location>
</feature>
<evidence type="ECO:0000256" key="21">
    <source>
        <dbReference type="ARBA" id="ARBA00077154"/>
    </source>
</evidence>
<feature type="binding site" evidence="24">
    <location>
        <begin position="201"/>
        <end position="202"/>
    </location>
    <ligand>
        <name>ATP</name>
        <dbReference type="ChEBI" id="CHEBI:30616"/>
    </ligand>
</feature>
<evidence type="ECO:0000256" key="2">
    <source>
        <dbReference type="ARBA" id="ARBA00003921"/>
    </source>
</evidence>
<dbReference type="PIRSF" id="PIRSF039102">
    <property type="entry name" value="Ddl/VanB"/>
    <property type="match status" value="1"/>
</dbReference>
<evidence type="ECO:0000256" key="23">
    <source>
        <dbReference type="PIRSR" id="PIRSR039102-1"/>
    </source>
</evidence>
<dbReference type="NCBIfam" id="NF002528">
    <property type="entry name" value="PRK01966.1-4"/>
    <property type="match status" value="1"/>
</dbReference>
<feature type="binding site" evidence="25">
    <location>
        <position position="331"/>
    </location>
    <ligand>
        <name>Mg(2+)</name>
        <dbReference type="ChEBI" id="CHEBI:18420"/>
        <label>1</label>
    </ligand>
</feature>
<dbReference type="InterPro" id="IPR000291">
    <property type="entry name" value="D-Ala_lig_Van_CS"/>
</dbReference>
<dbReference type="NCBIfam" id="TIGR01205">
    <property type="entry name" value="D_ala_D_alaTIGR"/>
    <property type="match status" value="1"/>
</dbReference>
<dbReference type="GO" id="GO:0046872">
    <property type="term" value="F:metal ion binding"/>
    <property type="evidence" value="ECO:0007669"/>
    <property type="project" value="UniProtKB-KW"/>
</dbReference>
<dbReference type="Gene3D" id="3.30.1490.20">
    <property type="entry name" value="ATP-grasp fold, A domain"/>
    <property type="match status" value="1"/>
</dbReference>
<evidence type="ECO:0000256" key="8">
    <source>
        <dbReference type="ARBA" id="ARBA00022598"/>
    </source>
</evidence>
<evidence type="ECO:0000256" key="25">
    <source>
        <dbReference type="PIRSR" id="PIRSR039102-3"/>
    </source>
</evidence>
<comment type="catalytic activity">
    <reaction evidence="17 22">
        <text>2 D-alanine + ATP = D-alanyl-D-alanine + ADP + phosphate + H(+)</text>
        <dbReference type="Rhea" id="RHEA:11224"/>
        <dbReference type="ChEBI" id="CHEBI:15378"/>
        <dbReference type="ChEBI" id="CHEBI:30616"/>
        <dbReference type="ChEBI" id="CHEBI:43474"/>
        <dbReference type="ChEBI" id="CHEBI:57416"/>
        <dbReference type="ChEBI" id="CHEBI:57822"/>
        <dbReference type="ChEBI" id="CHEBI:456216"/>
        <dbReference type="EC" id="6.3.2.4"/>
    </reaction>
</comment>
<dbReference type="SUPFAM" id="SSF52440">
    <property type="entry name" value="PreATP-grasp domain"/>
    <property type="match status" value="1"/>
</dbReference>
<keyword evidence="15 25" id="KW-0464">Manganese</keyword>
<keyword evidence="16 22" id="KW-0961">Cell wall biogenesis/degradation</keyword>
<dbReference type="PROSITE" id="PS50975">
    <property type="entry name" value="ATP_GRASP"/>
    <property type="match status" value="1"/>
</dbReference>
<evidence type="ECO:0000256" key="13">
    <source>
        <dbReference type="ARBA" id="ARBA00022960"/>
    </source>
</evidence>
<dbReference type="eggNOG" id="COG1181">
    <property type="taxonomic scope" value="Bacteria"/>
</dbReference>
<reference evidence="28 29" key="1">
    <citation type="journal article" date="2013" name="Genome Announc.">
        <title>Draft Genome Sequence of Arthrobacter gangotriensis Strain Lz1yT, Isolated from a Penguin Rookery Soil Sample Collected in Antarctica, near the Indian Station Dakshin Gangotri.</title>
        <authorList>
            <person name="Shivaji S."/>
            <person name="Ara S."/>
            <person name="Bandi S."/>
            <person name="Singh A."/>
            <person name="Kumar Pinnaka A."/>
        </authorList>
    </citation>
    <scope>NUCLEOTIDE SEQUENCE [LARGE SCALE GENOMIC DNA]</scope>
    <source>
        <strain evidence="28 29">Lz1y</strain>
    </source>
</reference>
<protein>
    <recommendedName>
        <fullName evidence="19 22">D-alanine--D-alanine ligase</fullName>
        <ecNumber evidence="6 22">6.3.2.4</ecNumber>
    </recommendedName>
    <alternativeName>
        <fullName evidence="21 22">D-Ala-D-Ala ligase</fullName>
    </alternativeName>
    <alternativeName>
        <fullName evidence="20 22">D-alanylalanine synthetase</fullName>
    </alternativeName>
</protein>
<evidence type="ECO:0000256" key="5">
    <source>
        <dbReference type="ARBA" id="ARBA00010871"/>
    </source>
</evidence>
<gene>
    <name evidence="22 28" type="primary">ddl</name>
    <name evidence="28" type="ORF">ADIAG_01066</name>
</gene>
<keyword evidence="13 22" id="KW-0133">Cell shape</keyword>
<dbReference type="UniPathway" id="UPA00219"/>
<dbReference type="PROSITE" id="PS00843">
    <property type="entry name" value="DALA_DALA_LIGASE_1"/>
    <property type="match status" value="1"/>
</dbReference>
<comment type="cofactor">
    <cofactor evidence="1">
        <name>Mn(2+)</name>
        <dbReference type="ChEBI" id="CHEBI:29035"/>
    </cofactor>
</comment>
<dbReference type="PATRIC" id="fig|1276920.7.peg.1063"/>
<dbReference type="STRING" id="1276920.ADIAG_01066"/>
<dbReference type="InterPro" id="IPR013815">
    <property type="entry name" value="ATP_grasp_subdomain_1"/>
</dbReference>
<dbReference type="InterPro" id="IPR011095">
    <property type="entry name" value="Dala_Dala_lig_C"/>
</dbReference>
<dbReference type="SUPFAM" id="SSF56059">
    <property type="entry name" value="Glutathione synthetase ATP-binding domain-like"/>
    <property type="match status" value="1"/>
</dbReference>
<dbReference type="EMBL" id="AOCK01000002">
    <property type="protein sequence ID" value="EMQ99957.1"/>
    <property type="molecule type" value="Genomic_DNA"/>
</dbReference>
<dbReference type="Pfam" id="PF07478">
    <property type="entry name" value="Dala_Dala_lig_C"/>
    <property type="match status" value="1"/>
</dbReference>
<comment type="caution">
    <text evidence="28">The sequence shown here is derived from an EMBL/GenBank/DDBJ whole genome shotgun (WGS) entry which is preliminary data.</text>
</comment>
<evidence type="ECO:0000256" key="6">
    <source>
        <dbReference type="ARBA" id="ARBA00012216"/>
    </source>
</evidence>
<feature type="binding site" evidence="25">
    <location>
        <position position="333"/>
    </location>
    <ligand>
        <name>Mg(2+)</name>
        <dbReference type="ChEBI" id="CHEBI:18420"/>
        <label>2</label>
    </ligand>
</feature>
<evidence type="ECO:0000256" key="3">
    <source>
        <dbReference type="ARBA" id="ARBA00004496"/>
    </source>
</evidence>
<evidence type="ECO:0000256" key="19">
    <source>
        <dbReference type="ARBA" id="ARBA00068427"/>
    </source>
</evidence>
<evidence type="ECO:0000256" key="20">
    <source>
        <dbReference type="ARBA" id="ARBA00076288"/>
    </source>
</evidence>
<name>M7MU53_9MICC</name>
<evidence type="ECO:0000256" key="14">
    <source>
        <dbReference type="ARBA" id="ARBA00022984"/>
    </source>
</evidence>
<dbReference type="RefSeq" id="WP_007270264.1">
    <property type="nucleotide sequence ID" value="NZ_AOCK01000002.1"/>
</dbReference>
<evidence type="ECO:0000256" key="4">
    <source>
        <dbReference type="ARBA" id="ARBA00004752"/>
    </source>
</evidence>
<evidence type="ECO:0000256" key="1">
    <source>
        <dbReference type="ARBA" id="ARBA00001936"/>
    </source>
</evidence>
<keyword evidence="12 25" id="KW-0460">Magnesium</keyword>
<dbReference type="PROSITE" id="PS00844">
    <property type="entry name" value="DALA_DALA_LIGASE_2"/>
    <property type="match status" value="1"/>
</dbReference>
<dbReference type="GO" id="GO:0008360">
    <property type="term" value="P:regulation of cell shape"/>
    <property type="evidence" value="ECO:0007669"/>
    <property type="project" value="UniProtKB-KW"/>
</dbReference>